<dbReference type="GO" id="GO:0031625">
    <property type="term" value="F:ubiquitin protein ligase binding"/>
    <property type="evidence" value="ECO:0007669"/>
    <property type="project" value="TreeGrafter"/>
</dbReference>
<proteinExistence type="predicted"/>
<dbReference type="InterPro" id="IPR001158">
    <property type="entry name" value="DIX"/>
</dbReference>
<dbReference type="GO" id="GO:0016055">
    <property type="term" value="P:Wnt signaling pathway"/>
    <property type="evidence" value="ECO:0007669"/>
    <property type="project" value="UniProtKB-KW"/>
</dbReference>
<accession>A0A4Y2CR72</accession>
<dbReference type="AlphaFoldDB" id="A0A4Y2CR72"/>
<dbReference type="PANTHER" id="PTHR46102">
    <property type="entry name" value="AXIN"/>
    <property type="match status" value="1"/>
</dbReference>
<sequence>MKTRKPTSMERTSSSERDSDVTIILYSYGQDAVPFKSRLPGKNITLRQFKAFIHKKGNFRYFFKTFADDIGLVLEEALDDNEVLPLYRGKVFGVMETVDSSSDDESDELLQETIRLGQP</sequence>
<dbReference type="InterPro" id="IPR029071">
    <property type="entry name" value="Ubiquitin-like_domsf"/>
</dbReference>
<keyword evidence="1 2" id="KW-0879">Wnt signaling pathway</keyword>
<dbReference type="InterPro" id="IPR038207">
    <property type="entry name" value="DIX_dom_sf"/>
</dbReference>
<dbReference type="GO" id="GO:0019901">
    <property type="term" value="F:protein kinase binding"/>
    <property type="evidence" value="ECO:0007669"/>
    <property type="project" value="TreeGrafter"/>
</dbReference>
<dbReference type="GO" id="GO:0005634">
    <property type="term" value="C:nucleus"/>
    <property type="evidence" value="ECO:0007669"/>
    <property type="project" value="TreeGrafter"/>
</dbReference>
<dbReference type="SMART" id="SM00021">
    <property type="entry name" value="DAX"/>
    <property type="match status" value="1"/>
</dbReference>
<gene>
    <name evidence="4" type="ORF">AVEN_239660_1</name>
</gene>
<reference evidence="4 5" key="1">
    <citation type="journal article" date="2019" name="Sci. Rep.">
        <title>Orb-weaving spider Araneus ventricosus genome elucidates the spidroin gene catalogue.</title>
        <authorList>
            <person name="Kono N."/>
            <person name="Nakamura H."/>
            <person name="Ohtoshi R."/>
            <person name="Moran D.A.P."/>
            <person name="Shinohara A."/>
            <person name="Yoshida Y."/>
            <person name="Fujiwara M."/>
            <person name="Mori M."/>
            <person name="Tomita M."/>
            <person name="Arakawa K."/>
        </authorList>
    </citation>
    <scope>NUCLEOTIDE SEQUENCE [LARGE SCALE GENOMIC DNA]</scope>
</reference>
<dbReference type="Gene3D" id="2.40.240.130">
    <property type="match status" value="1"/>
</dbReference>
<dbReference type="GO" id="GO:0060090">
    <property type="term" value="F:molecular adaptor activity"/>
    <property type="evidence" value="ECO:0007669"/>
    <property type="project" value="TreeGrafter"/>
</dbReference>
<dbReference type="PANTHER" id="PTHR46102:SF2">
    <property type="entry name" value="AXIN"/>
    <property type="match status" value="1"/>
</dbReference>
<dbReference type="EMBL" id="BGPR01000236">
    <property type="protein sequence ID" value="GBM06952.1"/>
    <property type="molecule type" value="Genomic_DNA"/>
</dbReference>
<evidence type="ECO:0000313" key="4">
    <source>
        <dbReference type="EMBL" id="GBM06952.1"/>
    </source>
</evidence>
<protein>
    <recommendedName>
        <fullName evidence="3">DIX domain-containing protein</fullName>
    </recommendedName>
</protein>
<dbReference type="GO" id="GO:0090090">
    <property type="term" value="P:negative regulation of canonical Wnt signaling pathway"/>
    <property type="evidence" value="ECO:0007669"/>
    <property type="project" value="InterPro"/>
</dbReference>
<name>A0A4Y2CR72_ARAVE</name>
<feature type="domain" description="DIX" evidence="3">
    <location>
        <begin position="19"/>
        <end position="99"/>
    </location>
</feature>
<dbReference type="OrthoDB" id="10007451at2759"/>
<evidence type="ECO:0000256" key="1">
    <source>
        <dbReference type="ARBA" id="ARBA00022687"/>
    </source>
</evidence>
<evidence type="ECO:0000313" key="5">
    <source>
        <dbReference type="Proteomes" id="UP000499080"/>
    </source>
</evidence>
<organism evidence="4 5">
    <name type="scientific">Araneus ventricosus</name>
    <name type="common">Orbweaver spider</name>
    <name type="synonym">Epeira ventricosa</name>
    <dbReference type="NCBI Taxonomy" id="182803"/>
    <lineage>
        <taxon>Eukaryota</taxon>
        <taxon>Metazoa</taxon>
        <taxon>Ecdysozoa</taxon>
        <taxon>Arthropoda</taxon>
        <taxon>Chelicerata</taxon>
        <taxon>Arachnida</taxon>
        <taxon>Araneae</taxon>
        <taxon>Araneomorphae</taxon>
        <taxon>Entelegynae</taxon>
        <taxon>Araneoidea</taxon>
        <taxon>Araneidae</taxon>
        <taxon>Araneus</taxon>
    </lineage>
</organism>
<dbReference type="PROSITE" id="PS50841">
    <property type="entry name" value="DIX"/>
    <property type="match status" value="1"/>
</dbReference>
<dbReference type="InterPro" id="IPR043581">
    <property type="entry name" value="Axin-like"/>
</dbReference>
<dbReference type="GO" id="GO:0030877">
    <property type="term" value="C:beta-catenin destruction complex"/>
    <property type="evidence" value="ECO:0007669"/>
    <property type="project" value="TreeGrafter"/>
</dbReference>
<dbReference type="SUPFAM" id="SSF54236">
    <property type="entry name" value="Ubiquitin-like"/>
    <property type="match status" value="1"/>
</dbReference>
<dbReference type="GO" id="GO:0032436">
    <property type="term" value="P:positive regulation of proteasomal ubiquitin-dependent protein catabolic process"/>
    <property type="evidence" value="ECO:0007669"/>
    <property type="project" value="TreeGrafter"/>
</dbReference>
<comment type="caution">
    <text evidence="4">The sequence shown here is derived from an EMBL/GenBank/DDBJ whole genome shotgun (WGS) entry which is preliminary data.</text>
</comment>
<dbReference type="Proteomes" id="UP000499080">
    <property type="component" value="Unassembled WGS sequence"/>
</dbReference>
<dbReference type="GO" id="GO:0005886">
    <property type="term" value="C:plasma membrane"/>
    <property type="evidence" value="ECO:0007669"/>
    <property type="project" value="TreeGrafter"/>
</dbReference>
<keyword evidence="5" id="KW-1185">Reference proteome</keyword>
<dbReference type="GO" id="GO:0048468">
    <property type="term" value="P:cell development"/>
    <property type="evidence" value="ECO:0007669"/>
    <property type="project" value="TreeGrafter"/>
</dbReference>
<evidence type="ECO:0000256" key="2">
    <source>
        <dbReference type="PROSITE-ProRule" id="PRU00069"/>
    </source>
</evidence>
<evidence type="ECO:0000259" key="3">
    <source>
        <dbReference type="PROSITE" id="PS50841"/>
    </source>
</evidence>
<dbReference type="Pfam" id="PF00778">
    <property type="entry name" value="DIX"/>
    <property type="match status" value="1"/>
</dbReference>
<dbReference type="GO" id="GO:0008013">
    <property type="term" value="F:beta-catenin binding"/>
    <property type="evidence" value="ECO:0007669"/>
    <property type="project" value="TreeGrafter"/>
</dbReference>